<comment type="function">
    <text evidence="18">Core subunit of the mitochondrial membrane respiratory chain NADH dehydrogenase (Complex I) which catalyzes electron transfer from NADH through the respiratory chain, using ubiquinone as an electron acceptor. Essential for the catalytic activity and assembly of complex I.</text>
</comment>
<dbReference type="InterPro" id="IPR050175">
    <property type="entry name" value="Complex_I_Subunit_2"/>
</dbReference>
<comment type="function">
    <text evidence="1">Core subunit of the mitochondrial membrane respiratory chain NADH dehydrogenase (Complex I) that is believed to belong to the minimal assembly required for catalysis. Complex I functions in the transfer of electrons from NADH to the respiratory chain. The immediate electron acceptor for the enzyme is believed to be ubiquinone.</text>
</comment>
<evidence type="ECO:0000256" key="12">
    <source>
        <dbReference type="ARBA" id="ARBA00022989"/>
    </source>
</evidence>
<keyword evidence="11 18" id="KW-0249">Electron transport</keyword>
<keyword evidence="15 18" id="KW-0496">Mitochondrion</keyword>
<dbReference type="CTD" id="4536"/>
<dbReference type="GO" id="GO:0006120">
    <property type="term" value="P:mitochondrial electron transport, NADH to ubiquinone"/>
    <property type="evidence" value="ECO:0007669"/>
    <property type="project" value="InterPro"/>
</dbReference>
<dbReference type="GO" id="GO:0008137">
    <property type="term" value="F:NADH dehydrogenase (ubiquinone) activity"/>
    <property type="evidence" value="ECO:0007669"/>
    <property type="project" value="UniProtKB-EC"/>
</dbReference>
<evidence type="ECO:0000256" key="6">
    <source>
        <dbReference type="ARBA" id="ARBA00022448"/>
    </source>
</evidence>
<dbReference type="PANTHER" id="PTHR46552:SF1">
    <property type="entry name" value="NADH-UBIQUINONE OXIDOREDUCTASE CHAIN 2"/>
    <property type="match status" value="1"/>
</dbReference>
<evidence type="ECO:0000256" key="10">
    <source>
        <dbReference type="ARBA" id="ARBA00022967"/>
    </source>
</evidence>
<gene>
    <name evidence="21" type="primary">ND2</name>
</gene>
<feature type="transmembrane region" description="Helical" evidence="18">
    <location>
        <begin position="229"/>
        <end position="250"/>
    </location>
</feature>
<reference evidence="21" key="1">
    <citation type="submission" date="2018-01" db="EMBL/GenBank/DDBJ databases">
        <title>The complete mitochondrial genome of Atergatis integerrimus (Decapoda: Brachyura: Xanthidae) and its phylogeny.</title>
        <authorList>
            <person name="Zhuofang X."/>
        </authorList>
    </citation>
    <scope>NUCLEOTIDE SEQUENCE</scope>
</reference>
<dbReference type="AlphaFoldDB" id="A0A343UA09"/>
<dbReference type="InterPro" id="IPR001750">
    <property type="entry name" value="ND/Mrp_TM"/>
</dbReference>
<evidence type="ECO:0000256" key="15">
    <source>
        <dbReference type="ARBA" id="ARBA00023128"/>
    </source>
</evidence>
<evidence type="ECO:0000256" key="8">
    <source>
        <dbReference type="ARBA" id="ARBA00022692"/>
    </source>
</evidence>
<evidence type="ECO:0000256" key="3">
    <source>
        <dbReference type="ARBA" id="ARBA00007012"/>
    </source>
</evidence>
<keyword evidence="14 18" id="KW-0830">Ubiquinone</keyword>
<dbReference type="EC" id="7.1.1.2" evidence="4 18"/>
<keyword evidence="19" id="KW-0732">Signal</keyword>
<dbReference type="PRINTS" id="PR01436">
    <property type="entry name" value="NADHDHGNASE2"/>
</dbReference>
<feature type="transmembrane region" description="Helical" evidence="18">
    <location>
        <begin position="141"/>
        <end position="158"/>
    </location>
</feature>
<evidence type="ECO:0000256" key="19">
    <source>
        <dbReference type="SAM" id="SignalP"/>
    </source>
</evidence>
<evidence type="ECO:0000313" key="21">
    <source>
        <dbReference type="EMBL" id="AVA09744.1"/>
    </source>
</evidence>
<comment type="subcellular location">
    <subcellularLocation>
        <location evidence="2 18">Mitochondrion inner membrane</location>
        <topology evidence="2 18">Multi-pass membrane protein</topology>
    </subcellularLocation>
</comment>
<evidence type="ECO:0000256" key="16">
    <source>
        <dbReference type="ARBA" id="ARBA00023136"/>
    </source>
</evidence>
<dbReference type="Pfam" id="PF00361">
    <property type="entry name" value="Proton_antipo_M"/>
    <property type="match status" value="1"/>
</dbReference>
<dbReference type="RefSeq" id="YP_009468685.1">
    <property type="nucleotide sequence ID" value="NC_037172.1"/>
</dbReference>
<organism evidence="21">
    <name type="scientific">Atergatis integerrimus</name>
    <name type="common">Red egg crab</name>
    <name type="synonym">Cancer integerrimus</name>
    <dbReference type="NCBI Taxonomy" id="903645"/>
    <lineage>
        <taxon>Eukaryota</taxon>
        <taxon>Metazoa</taxon>
        <taxon>Ecdysozoa</taxon>
        <taxon>Arthropoda</taxon>
        <taxon>Crustacea</taxon>
        <taxon>Multicrustacea</taxon>
        <taxon>Malacostraca</taxon>
        <taxon>Eumalacostraca</taxon>
        <taxon>Eucarida</taxon>
        <taxon>Decapoda</taxon>
        <taxon>Pleocyemata</taxon>
        <taxon>Brachyura</taxon>
        <taxon>Eubrachyura</taxon>
        <taxon>Xanthoidea</taxon>
        <taxon>Xanthidae</taxon>
        <taxon>Atergatis</taxon>
    </lineage>
</organism>
<accession>A0A343UA09</accession>
<protein>
    <recommendedName>
        <fullName evidence="5 18">NADH-ubiquinone oxidoreductase chain 2</fullName>
        <ecNumber evidence="4 18">7.1.1.2</ecNumber>
    </recommendedName>
</protein>
<evidence type="ECO:0000256" key="2">
    <source>
        <dbReference type="ARBA" id="ARBA00004448"/>
    </source>
</evidence>
<evidence type="ECO:0000256" key="7">
    <source>
        <dbReference type="ARBA" id="ARBA00022660"/>
    </source>
</evidence>
<keyword evidence="13 18" id="KW-0520">NAD</keyword>
<evidence type="ECO:0000256" key="17">
    <source>
        <dbReference type="ARBA" id="ARBA00049551"/>
    </source>
</evidence>
<keyword evidence="16 18" id="KW-0472">Membrane</keyword>
<evidence type="ECO:0000259" key="20">
    <source>
        <dbReference type="Pfam" id="PF00361"/>
    </source>
</evidence>
<feature type="transmembrane region" description="Helical" evidence="18">
    <location>
        <begin position="314"/>
        <end position="335"/>
    </location>
</feature>
<feature type="chain" id="PRO_5044500104" description="NADH-ubiquinone oxidoreductase chain 2" evidence="19">
    <location>
        <begin position="22"/>
        <end position="336"/>
    </location>
</feature>
<keyword evidence="7 18" id="KW-0679">Respiratory chain</keyword>
<evidence type="ECO:0000256" key="4">
    <source>
        <dbReference type="ARBA" id="ARBA00012944"/>
    </source>
</evidence>
<evidence type="ECO:0000256" key="1">
    <source>
        <dbReference type="ARBA" id="ARBA00003257"/>
    </source>
</evidence>
<keyword evidence="8 18" id="KW-0812">Transmembrane</keyword>
<evidence type="ECO:0000256" key="13">
    <source>
        <dbReference type="ARBA" id="ARBA00023027"/>
    </source>
</evidence>
<evidence type="ECO:0000256" key="14">
    <source>
        <dbReference type="ARBA" id="ARBA00023075"/>
    </source>
</evidence>
<dbReference type="GeneID" id="36275102"/>
<evidence type="ECO:0000256" key="11">
    <source>
        <dbReference type="ARBA" id="ARBA00022982"/>
    </source>
</evidence>
<dbReference type="GO" id="GO:0005743">
    <property type="term" value="C:mitochondrial inner membrane"/>
    <property type="evidence" value="ECO:0007669"/>
    <property type="project" value="UniProtKB-SubCell"/>
</dbReference>
<evidence type="ECO:0000256" key="5">
    <source>
        <dbReference type="ARBA" id="ARBA00021008"/>
    </source>
</evidence>
<feature type="transmembrane region" description="Helical" evidence="18">
    <location>
        <begin position="194"/>
        <end position="217"/>
    </location>
</feature>
<keyword evidence="10 18" id="KW-1278">Translocase</keyword>
<evidence type="ECO:0000256" key="18">
    <source>
        <dbReference type="RuleBase" id="RU003403"/>
    </source>
</evidence>
<proteinExistence type="inferred from homology"/>
<name>A0A343UA09_ATEIN</name>
<geneLocation type="mitochondrion" evidence="21"/>
<keyword evidence="6" id="KW-0813">Transport</keyword>
<feature type="signal peptide" evidence="19">
    <location>
        <begin position="1"/>
        <end position="21"/>
    </location>
</feature>
<dbReference type="PANTHER" id="PTHR46552">
    <property type="entry name" value="NADH-UBIQUINONE OXIDOREDUCTASE CHAIN 2"/>
    <property type="match status" value="1"/>
</dbReference>
<comment type="catalytic activity">
    <reaction evidence="17 18">
        <text>a ubiquinone + NADH + 5 H(+)(in) = a ubiquinol + NAD(+) + 4 H(+)(out)</text>
        <dbReference type="Rhea" id="RHEA:29091"/>
        <dbReference type="Rhea" id="RHEA-COMP:9565"/>
        <dbReference type="Rhea" id="RHEA-COMP:9566"/>
        <dbReference type="ChEBI" id="CHEBI:15378"/>
        <dbReference type="ChEBI" id="CHEBI:16389"/>
        <dbReference type="ChEBI" id="CHEBI:17976"/>
        <dbReference type="ChEBI" id="CHEBI:57540"/>
        <dbReference type="ChEBI" id="CHEBI:57945"/>
        <dbReference type="EC" id="7.1.1.2"/>
    </reaction>
</comment>
<sequence>MIFPISSIFFFFSLIMGTTLAISSSSWFGAWIGLELNLMSFIPLIISKMSPYSSEAALKYFLIQALASTLIILSSCLIMRSSNLTLMIILMALLLKLGAAPFHFWFPQIMEGLSWLQTIILMTIQKLAPMFLISYLTLTPLAAQIILLSAILSAYVGALGGLNIMKLRKIMAFSSINHMSWMLVALIINDSLWMMYFFFYSIISSSIVLFFHSLQLFSISDLLTFSHSTLFSSILIPISLLSLGGLPPFTGFIPKWMMIQAMLMNNMFFPLLFLLSSALITLYFYLRILIPFILILIPIPSYNLKSMPTFSFSFSLPLIIFSNSIGLFLPILFLLF</sequence>
<feature type="domain" description="NADH:quinone oxidoreductase/Mrp antiporter transmembrane" evidence="20">
    <location>
        <begin position="83"/>
        <end position="281"/>
    </location>
</feature>
<feature type="transmembrane region" description="Helical" evidence="18">
    <location>
        <begin position="282"/>
        <end position="302"/>
    </location>
</feature>
<keyword evidence="12 18" id="KW-1133">Transmembrane helix</keyword>
<feature type="transmembrane region" description="Helical" evidence="18">
    <location>
        <begin position="58"/>
        <end position="80"/>
    </location>
</feature>
<keyword evidence="9 18" id="KW-0999">Mitochondrion inner membrane</keyword>
<comment type="similarity">
    <text evidence="3 18">Belongs to the complex I subunit 2 family.</text>
</comment>
<evidence type="ECO:0000256" key="9">
    <source>
        <dbReference type="ARBA" id="ARBA00022792"/>
    </source>
</evidence>
<feature type="transmembrane region" description="Helical" evidence="18">
    <location>
        <begin position="86"/>
        <end position="106"/>
    </location>
</feature>
<dbReference type="EMBL" id="MG786939">
    <property type="protein sequence ID" value="AVA09744.1"/>
    <property type="molecule type" value="Genomic_DNA"/>
</dbReference>
<dbReference type="InterPro" id="IPR003917">
    <property type="entry name" value="NADH_UbQ_OxRdtase_chain2"/>
</dbReference>